<dbReference type="Pfam" id="PF00651">
    <property type="entry name" value="BTB"/>
    <property type="match status" value="1"/>
</dbReference>
<keyword evidence="3" id="KW-1185">Reference proteome</keyword>
<organism evidence="2 3">
    <name type="scientific">Trichogramma kaykai</name>
    <dbReference type="NCBI Taxonomy" id="54128"/>
    <lineage>
        <taxon>Eukaryota</taxon>
        <taxon>Metazoa</taxon>
        <taxon>Ecdysozoa</taxon>
        <taxon>Arthropoda</taxon>
        <taxon>Hexapoda</taxon>
        <taxon>Insecta</taxon>
        <taxon>Pterygota</taxon>
        <taxon>Neoptera</taxon>
        <taxon>Endopterygota</taxon>
        <taxon>Hymenoptera</taxon>
        <taxon>Apocrita</taxon>
        <taxon>Proctotrupomorpha</taxon>
        <taxon>Chalcidoidea</taxon>
        <taxon>Trichogrammatidae</taxon>
        <taxon>Trichogramma</taxon>
    </lineage>
</organism>
<dbReference type="InterPro" id="IPR011333">
    <property type="entry name" value="SKP1/BTB/POZ_sf"/>
</dbReference>
<proteinExistence type="predicted"/>
<sequence>MARANNYTGHEQNVKESCAFTWTIKNNDFNKRGYLESPIFGTEISDKQFYLTLIPAIPVDETGTCLNIKTKSLYLCSKNIVKTLLCKYKLNIFVDEQNVHSSEDYIIIDENKYPIILPSAINKYNDVFSRGRKIIIECELTLSKGNLMSFLDSESTISKKIPKPNFGWIFLDEKFSDVVLRTAGGKVIHAHRLVLATASPVFKDMMSNVEQNQSINMMDISYEVAVEMLRYIYTGGVESGLISLTMELLLAADKYQLEHLKNKCERTLGSNLSTGNAVLIHEIAVRCNMDCLKQKAADYIKLQIKKL</sequence>
<dbReference type="Gene3D" id="3.30.710.10">
    <property type="entry name" value="Potassium Channel Kv1.1, Chain A"/>
    <property type="match status" value="1"/>
</dbReference>
<reference evidence="2 3" key="1">
    <citation type="journal article" date="2024" name="bioRxiv">
        <title>A reference genome for Trichogramma kaykai: A tiny desert-dwelling parasitoid wasp with competing sex-ratio distorters.</title>
        <authorList>
            <person name="Culotta J."/>
            <person name="Lindsey A.R."/>
        </authorList>
    </citation>
    <scope>NUCLEOTIDE SEQUENCE [LARGE SCALE GENOMIC DNA]</scope>
    <source>
        <strain evidence="2 3">KSX58</strain>
    </source>
</reference>
<accession>A0ABD2XNY8</accession>
<dbReference type="SUPFAM" id="SSF54695">
    <property type="entry name" value="POZ domain"/>
    <property type="match status" value="1"/>
</dbReference>
<evidence type="ECO:0000313" key="3">
    <source>
        <dbReference type="Proteomes" id="UP001627154"/>
    </source>
</evidence>
<name>A0ABD2XNY8_9HYME</name>
<dbReference type="PROSITE" id="PS50097">
    <property type="entry name" value="BTB"/>
    <property type="match status" value="1"/>
</dbReference>
<evidence type="ECO:0000259" key="1">
    <source>
        <dbReference type="PROSITE" id="PS50097"/>
    </source>
</evidence>
<gene>
    <name evidence="2" type="ORF">TKK_001783</name>
</gene>
<dbReference type="PANTHER" id="PTHR24413">
    <property type="entry name" value="SPECKLE-TYPE POZ PROTEIN"/>
    <property type="match status" value="1"/>
</dbReference>
<feature type="domain" description="BTB" evidence="1">
    <location>
        <begin position="176"/>
        <end position="241"/>
    </location>
</feature>
<dbReference type="Proteomes" id="UP001627154">
    <property type="component" value="Unassembled WGS sequence"/>
</dbReference>
<dbReference type="EMBL" id="JBJJXI010000019">
    <property type="protein sequence ID" value="KAL3406466.1"/>
    <property type="molecule type" value="Genomic_DNA"/>
</dbReference>
<dbReference type="SMART" id="SM00225">
    <property type="entry name" value="BTB"/>
    <property type="match status" value="1"/>
</dbReference>
<protein>
    <recommendedName>
        <fullName evidence="1">BTB domain-containing protein</fullName>
    </recommendedName>
</protein>
<dbReference type="InterPro" id="IPR000210">
    <property type="entry name" value="BTB/POZ_dom"/>
</dbReference>
<evidence type="ECO:0000313" key="2">
    <source>
        <dbReference type="EMBL" id="KAL3406466.1"/>
    </source>
</evidence>
<dbReference type="AlphaFoldDB" id="A0ABD2XNY8"/>
<comment type="caution">
    <text evidence="2">The sequence shown here is derived from an EMBL/GenBank/DDBJ whole genome shotgun (WGS) entry which is preliminary data.</text>
</comment>